<accession>A0A2A2JDV6</accession>
<evidence type="ECO:0008006" key="5">
    <source>
        <dbReference type="Google" id="ProtNLM"/>
    </source>
</evidence>
<dbReference type="Proteomes" id="UP000218231">
    <property type="component" value="Unassembled WGS sequence"/>
</dbReference>
<feature type="region of interest" description="Disordered" evidence="1">
    <location>
        <begin position="42"/>
        <end position="74"/>
    </location>
</feature>
<protein>
    <recommendedName>
        <fullName evidence="5">Major sperm protein</fullName>
    </recommendedName>
</protein>
<feature type="compositionally biased region" description="Basic residues" evidence="1">
    <location>
        <begin position="42"/>
        <end position="53"/>
    </location>
</feature>
<evidence type="ECO:0000256" key="2">
    <source>
        <dbReference type="SAM" id="SignalP"/>
    </source>
</evidence>
<feature type="signal peptide" evidence="2">
    <location>
        <begin position="1"/>
        <end position="20"/>
    </location>
</feature>
<evidence type="ECO:0000313" key="4">
    <source>
        <dbReference type="Proteomes" id="UP000218231"/>
    </source>
</evidence>
<proteinExistence type="predicted"/>
<dbReference type="AlphaFoldDB" id="A0A2A2JDV6"/>
<dbReference type="EMBL" id="LIAE01010490">
    <property type="protein sequence ID" value="PAV59948.1"/>
    <property type="molecule type" value="Genomic_DNA"/>
</dbReference>
<comment type="caution">
    <text evidence="3">The sequence shown here is derived from an EMBL/GenBank/DDBJ whole genome shotgun (WGS) entry which is preliminary data.</text>
</comment>
<evidence type="ECO:0000313" key="3">
    <source>
        <dbReference type="EMBL" id="PAV59948.1"/>
    </source>
</evidence>
<keyword evidence="2" id="KW-0732">Signal</keyword>
<keyword evidence="4" id="KW-1185">Reference proteome</keyword>
<organism evidence="3 4">
    <name type="scientific">Diploscapter pachys</name>
    <dbReference type="NCBI Taxonomy" id="2018661"/>
    <lineage>
        <taxon>Eukaryota</taxon>
        <taxon>Metazoa</taxon>
        <taxon>Ecdysozoa</taxon>
        <taxon>Nematoda</taxon>
        <taxon>Chromadorea</taxon>
        <taxon>Rhabditida</taxon>
        <taxon>Rhabditina</taxon>
        <taxon>Rhabditomorpha</taxon>
        <taxon>Rhabditoidea</taxon>
        <taxon>Rhabditidae</taxon>
        <taxon>Diploscapter</taxon>
    </lineage>
</organism>
<name>A0A2A2JDV6_9BILA</name>
<gene>
    <name evidence="3" type="ORF">WR25_18032</name>
</gene>
<evidence type="ECO:0000256" key="1">
    <source>
        <dbReference type="SAM" id="MobiDB-lite"/>
    </source>
</evidence>
<sequence>MRRFLSLSLVILGLASGMLAKTDASPPLPGFSPMWKSSLSRIQKRQRTTRRRAGNQSPNPAAGQSEPGVEPKIRLDRGSVTFDSQTKDKDVHLAITNLCSKPLIVHISSRFSLVHFGLPEYLGINPHETVTVELACSGFRPETCTDKAGGQFFTLSAYATDAIKDDLKSQYRALKRESALAERLKIDI</sequence>
<reference evidence="3 4" key="1">
    <citation type="journal article" date="2017" name="Curr. Biol.">
        <title>Genome architecture and evolution of a unichromosomal asexual nematode.</title>
        <authorList>
            <person name="Fradin H."/>
            <person name="Zegar C."/>
            <person name="Gutwein M."/>
            <person name="Lucas J."/>
            <person name="Kovtun M."/>
            <person name="Corcoran D."/>
            <person name="Baugh L.R."/>
            <person name="Kiontke K."/>
            <person name="Gunsalus K."/>
            <person name="Fitch D.H."/>
            <person name="Piano F."/>
        </authorList>
    </citation>
    <scope>NUCLEOTIDE SEQUENCE [LARGE SCALE GENOMIC DNA]</scope>
    <source>
        <strain evidence="3">PF1309</strain>
    </source>
</reference>
<feature type="chain" id="PRO_5012561905" description="Major sperm protein" evidence="2">
    <location>
        <begin position="21"/>
        <end position="188"/>
    </location>
</feature>